<evidence type="ECO:0000256" key="2">
    <source>
        <dbReference type="SAM" id="MobiDB-lite"/>
    </source>
</evidence>
<evidence type="ECO:0000256" key="1">
    <source>
        <dbReference type="ARBA" id="ARBA00007218"/>
    </source>
</evidence>
<reference evidence="3" key="2">
    <citation type="submission" date="2022-08" db="UniProtKB">
        <authorList>
            <consortium name="EnsemblMetazoa"/>
        </authorList>
    </citation>
    <scope>IDENTIFICATION</scope>
    <source>
        <strain evidence="3">STECLA/ALBI9_A</strain>
    </source>
</reference>
<evidence type="ECO:0008006" key="5">
    <source>
        <dbReference type="Google" id="ProtNLM"/>
    </source>
</evidence>
<dbReference type="PANTHER" id="PTHR31353:SF1">
    <property type="entry name" value="PROTEIN FAM98B"/>
    <property type="match status" value="1"/>
</dbReference>
<name>A0A182FUX2_ANOAL</name>
<proteinExistence type="inferred from homology"/>
<dbReference type="PANTHER" id="PTHR31353">
    <property type="entry name" value="FAM98"/>
    <property type="match status" value="1"/>
</dbReference>
<dbReference type="GO" id="GO:0072669">
    <property type="term" value="C:tRNA-splicing ligase complex"/>
    <property type="evidence" value="ECO:0007669"/>
    <property type="project" value="TreeGrafter"/>
</dbReference>
<dbReference type="AlphaFoldDB" id="A0A182FUX2"/>
<protein>
    <recommendedName>
        <fullName evidence="5">FAM98A</fullName>
    </recommendedName>
</protein>
<sequence>MLATLPTQVGLCRRLEREKIRENWEILQSTRLPEHRLSKVTKRFLPTSLAKSTGIGMAAGEAQLLYELRNVGYEGPFLDQNYASTAILAGTQSGEFQDVVIWLTEEIRVLGKLDERVGKSEDSSSFILELSGFLKELLCPYTSLTSGHVSDRFQTLEAKLLLLDYLVNELMALKMLEALKPTAKSNVITLHESPTAAALKDICITLNMGKPPNNVPPKMLFEKINSHLDDVLRAEGDNRLSKPLFCPKQRLTAEQWAKLERVQRKLDDEYDLRRKMLLTRLDVTIQSFKWSARVKDKEGTIAERYGEKRKILDSLQAGGRDTDIAALLGARETLAIIEKTSSAGVRKNTKSKIQRHIIGMVPDRGGRAYEHKAPALEMPAWQTQRSTGGGGGGRGGGGRGGFGGGGKGRGGGGGADGGFNQQQQHNYSNKGFNQGGGGGQGYQGQGQGHRRGSSGGGGGGYHNQQGNNGGGGGGYNHNRGSRVQGGWTQPQQGMFWRNVINYNHSGYSSNSSRSSYSGNDQQQQQHQQHYGNNRGNYVGGGGYGDRGFSDNRNSFDNNEYNNRGGGGRGRSNYNRGGGRR</sequence>
<dbReference type="InterPro" id="IPR018797">
    <property type="entry name" value="FAM98"/>
</dbReference>
<dbReference type="EnsemblMetazoa" id="AALB010357-RA">
    <property type="protein sequence ID" value="AALB010357-PA"/>
    <property type="gene ID" value="AALB010357"/>
</dbReference>
<dbReference type="Pfam" id="PF10239">
    <property type="entry name" value="DUF2465"/>
    <property type="match status" value="1"/>
</dbReference>
<feature type="compositionally biased region" description="Gly residues" evidence="2">
    <location>
        <begin position="387"/>
        <end position="417"/>
    </location>
</feature>
<evidence type="ECO:0000313" key="4">
    <source>
        <dbReference type="Proteomes" id="UP000069272"/>
    </source>
</evidence>
<organism evidence="3 4">
    <name type="scientific">Anopheles albimanus</name>
    <name type="common">New world malaria mosquito</name>
    <dbReference type="NCBI Taxonomy" id="7167"/>
    <lineage>
        <taxon>Eukaryota</taxon>
        <taxon>Metazoa</taxon>
        <taxon>Ecdysozoa</taxon>
        <taxon>Arthropoda</taxon>
        <taxon>Hexapoda</taxon>
        <taxon>Insecta</taxon>
        <taxon>Pterygota</taxon>
        <taxon>Neoptera</taxon>
        <taxon>Endopterygota</taxon>
        <taxon>Diptera</taxon>
        <taxon>Nematocera</taxon>
        <taxon>Culicoidea</taxon>
        <taxon>Culicidae</taxon>
        <taxon>Anophelinae</taxon>
        <taxon>Anopheles</taxon>
    </lineage>
</organism>
<reference evidence="3 4" key="1">
    <citation type="journal article" date="2017" name="G3 (Bethesda)">
        <title>The Physical Genome Mapping of Anopheles albimanus Corrected Scaffold Misassemblies and Identified Interarm Rearrangements in Genus Anopheles.</title>
        <authorList>
            <person name="Artemov G.N."/>
            <person name="Peery A.N."/>
            <person name="Jiang X."/>
            <person name="Tu Z."/>
            <person name="Stegniy V.N."/>
            <person name="Sharakhova M.V."/>
            <person name="Sharakhov I.V."/>
        </authorList>
    </citation>
    <scope>NUCLEOTIDE SEQUENCE [LARGE SCALE GENOMIC DNA]</scope>
    <source>
        <strain evidence="3 4">ALBI9_A</strain>
    </source>
</reference>
<feature type="compositionally biased region" description="Polar residues" evidence="2">
    <location>
        <begin position="419"/>
        <end position="432"/>
    </location>
</feature>
<dbReference type="VEuPathDB" id="VectorBase:AALB010357"/>
<feature type="compositionally biased region" description="Low complexity" evidence="2">
    <location>
        <begin position="506"/>
        <end position="536"/>
    </location>
</feature>
<dbReference type="STRING" id="7167.A0A182FUX2"/>
<feature type="compositionally biased region" description="Gly residues" evidence="2">
    <location>
        <begin position="433"/>
        <end position="475"/>
    </location>
</feature>
<feature type="region of interest" description="Disordered" evidence="2">
    <location>
        <begin position="506"/>
        <end position="580"/>
    </location>
</feature>
<dbReference type="Proteomes" id="UP000069272">
    <property type="component" value="Chromosome 3R"/>
</dbReference>
<accession>A0A182FUX2</accession>
<evidence type="ECO:0000313" key="3">
    <source>
        <dbReference type="EnsemblMetazoa" id="AALB010357-PA"/>
    </source>
</evidence>
<comment type="similarity">
    <text evidence="1">Belongs to the FAM98 family.</text>
</comment>
<dbReference type="VEuPathDB" id="VectorBase:AALB20_026289"/>
<feature type="region of interest" description="Disordered" evidence="2">
    <location>
        <begin position="376"/>
        <end position="488"/>
    </location>
</feature>
<keyword evidence="4" id="KW-1185">Reference proteome</keyword>